<evidence type="ECO:0000313" key="3">
    <source>
        <dbReference type="Proteomes" id="UP001066276"/>
    </source>
</evidence>
<feature type="region of interest" description="Disordered" evidence="1">
    <location>
        <begin position="42"/>
        <end position="75"/>
    </location>
</feature>
<proteinExistence type="predicted"/>
<protein>
    <submittedName>
        <fullName evidence="2">Uncharacterized protein</fullName>
    </submittedName>
</protein>
<dbReference type="Proteomes" id="UP001066276">
    <property type="component" value="Chromosome 9"/>
</dbReference>
<reference evidence="2" key="1">
    <citation type="journal article" date="2022" name="bioRxiv">
        <title>Sequencing and chromosome-scale assembly of the giantPleurodeles waltlgenome.</title>
        <authorList>
            <person name="Brown T."/>
            <person name="Elewa A."/>
            <person name="Iarovenko S."/>
            <person name="Subramanian E."/>
            <person name="Araus A.J."/>
            <person name="Petzold A."/>
            <person name="Susuki M."/>
            <person name="Suzuki K.-i.T."/>
            <person name="Hayashi T."/>
            <person name="Toyoda A."/>
            <person name="Oliveira C."/>
            <person name="Osipova E."/>
            <person name="Leigh N.D."/>
            <person name="Simon A."/>
            <person name="Yun M.H."/>
        </authorList>
    </citation>
    <scope>NUCLEOTIDE SEQUENCE</scope>
    <source>
        <strain evidence="2">20211129_DDA</strain>
        <tissue evidence="2">Liver</tissue>
    </source>
</reference>
<gene>
    <name evidence="2" type="ORF">NDU88_003208</name>
</gene>
<name>A0AAV7MRT6_PLEWA</name>
<dbReference type="EMBL" id="JANPWB010000013">
    <property type="protein sequence ID" value="KAJ1105804.1"/>
    <property type="molecule type" value="Genomic_DNA"/>
</dbReference>
<keyword evidence="3" id="KW-1185">Reference proteome</keyword>
<sequence>MGVPEATKECPEGTKQSRVSPGSALLTPALEGRIKMLQETAECAQQETEKSKNEQLEWQEGDEESEHGVLQKRQP</sequence>
<accession>A0AAV7MRT6</accession>
<feature type="region of interest" description="Disordered" evidence="1">
    <location>
        <begin position="1"/>
        <end position="25"/>
    </location>
</feature>
<evidence type="ECO:0000256" key="1">
    <source>
        <dbReference type="SAM" id="MobiDB-lite"/>
    </source>
</evidence>
<comment type="caution">
    <text evidence="2">The sequence shown here is derived from an EMBL/GenBank/DDBJ whole genome shotgun (WGS) entry which is preliminary data.</text>
</comment>
<feature type="compositionally biased region" description="Basic and acidic residues" evidence="1">
    <location>
        <begin position="1"/>
        <end position="12"/>
    </location>
</feature>
<dbReference type="AlphaFoldDB" id="A0AAV7MRT6"/>
<evidence type="ECO:0000313" key="2">
    <source>
        <dbReference type="EMBL" id="KAJ1105804.1"/>
    </source>
</evidence>
<organism evidence="2 3">
    <name type="scientific">Pleurodeles waltl</name>
    <name type="common">Iberian ribbed newt</name>
    <dbReference type="NCBI Taxonomy" id="8319"/>
    <lineage>
        <taxon>Eukaryota</taxon>
        <taxon>Metazoa</taxon>
        <taxon>Chordata</taxon>
        <taxon>Craniata</taxon>
        <taxon>Vertebrata</taxon>
        <taxon>Euteleostomi</taxon>
        <taxon>Amphibia</taxon>
        <taxon>Batrachia</taxon>
        <taxon>Caudata</taxon>
        <taxon>Salamandroidea</taxon>
        <taxon>Salamandridae</taxon>
        <taxon>Pleurodelinae</taxon>
        <taxon>Pleurodeles</taxon>
    </lineage>
</organism>